<dbReference type="PANTHER" id="PTHR11705:SF143">
    <property type="entry name" value="SLL0236 PROTEIN"/>
    <property type="match status" value="1"/>
</dbReference>
<dbReference type="GO" id="GO:0008270">
    <property type="term" value="F:zinc ion binding"/>
    <property type="evidence" value="ECO:0007669"/>
    <property type="project" value="InterPro"/>
</dbReference>
<comment type="similarity">
    <text evidence="2 7">Belongs to the peptidase M14 family.</text>
</comment>
<feature type="domain" description="Peptidase M14" evidence="8">
    <location>
        <begin position="77"/>
        <end position="381"/>
    </location>
</feature>
<comment type="caution">
    <text evidence="7">Lacks conserved residue(s) required for the propagation of feature annotation.</text>
</comment>
<accession>A0AAN2TS18</accession>
<dbReference type="PANTHER" id="PTHR11705">
    <property type="entry name" value="PROTEASE FAMILY M14 CARBOXYPEPTIDASE A,B"/>
    <property type="match status" value="1"/>
</dbReference>
<keyword evidence="4" id="KW-0378">Hydrolase</keyword>
<evidence type="ECO:0000256" key="4">
    <source>
        <dbReference type="ARBA" id="ARBA00022801"/>
    </source>
</evidence>
<dbReference type="GO" id="GO:0006508">
    <property type="term" value="P:proteolysis"/>
    <property type="evidence" value="ECO:0007669"/>
    <property type="project" value="UniProtKB-KW"/>
</dbReference>
<gene>
    <name evidence="9" type="ORF">BN1180_01652</name>
</gene>
<keyword evidence="5" id="KW-0862">Zinc</keyword>
<dbReference type="Pfam" id="PF00246">
    <property type="entry name" value="Peptidase_M14"/>
    <property type="match status" value="1"/>
</dbReference>
<comment type="cofactor">
    <cofactor evidence="1">
        <name>Zn(2+)</name>
        <dbReference type="ChEBI" id="CHEBI:29105"/>
    </cofactor>
</comment>
<evidence type="ECO:0000256" key="6">
    <source>
        <dbReference type="ARBA" id="ARBA00023049"/>
    </source>
</evidence>
<protein>
    <submittedName>
        <fullName evidence="9">Zinc carboxypeptidase</fullName>
    </submittedName>
</protein>
<proteinExistence type="inferred from homology"/>
<keyword evidence="9" id="KW-0121">Carboxypeptidase</keyword>
<dbReference type="GO" id="GO:0005615">
    <property type="term" value="C:extracellular space"/>
    <property type="evidence" value="ECO:0007669"/>
    <property type="project" value="TreeGrafter"/>
</dbReference>
<organism evidence="9 10">
    <name type="scientific">Peribacillus simplex</name>
    <dbReference type="NCBI Taxonomy" id="1478"/>
    <lineage>
        <taxon>Bacteria</taxon>
        <taxon>Bacillati</taxon>
        <taxon>Bacillota</taxon>
        <taxon>Bacilli</taxon>
        <taxon>Bacillales</taxon>
        <taxon>Bacillaceae</taxon>
        <taxon>Peribacillus</taxon>
    </lineage>
</organism>
<dbReference type="Proteomes" id="UP000182110">
    <property type="component" value="Unassembled WGS sequence"/>
</dbReference>
<dbReference type="SMART" id="SM00631">
    <property type="entry name" value="Zn_pept"/>
    <property type="match status" value="1"/>
</dbReference>
<keyword evidence="3" id="KW-0645">Protease</keyword>
<evidence type="ECO:0000259" key="8">
    <source>
        <dbReference type="PROSITE" id="PS52035"/>
    </source>
</evidence>
<evidence type="ECO:0000256" key="3">
    <source>
        <dbReference type="ARBA" id="ARBA00022670"/>
    </source>
</evidence>
<evidence type="ECO:0000313" key="9">
    <source>
        <dbReference type="EMBL" id="CEG31508.1"/>
    </source>
</evidence>
<sequence>MGVLMNLTGNRLESEEFIRRIYYLNIKYFQNRGFDVKRKFLKVLSSTVVAATLLGPNVSLAERGPNPTGGTNLSTEAFLNYDELVKELNQLEQASAGIVNVEVAGKTNQGRSIQKVTVGHGDKVVLIQSEIHGNEKTGTVALLNILKNLGQSNSPEVKKVLDELTIVAIPMMNVDGSELDRRGNEMKWSEVVGKFPQLSNATPTWNYYTTPRSGDDYATKPGFDVNRDFNPDLNYVPKPQDFPGASEKPGWFITPEAQTLRDTYKGLKSKFGKVDVFIDLHHQGFPYIEGTDERATMSISGKFVPNPSTPEGAKYAEYADNFKYDFSRQLTLTAYNALQAKGNSVFTNISLYDQSIDLPGTALGTFALNGSGTVLFEVSGQTQNFGQKKNGQLVKTVETGLMGIINGVTDGSVHNLNPSDYEKIPESSSTPGI</sequence>
<dbReference type="EMBL" id="CCXW01000001">
    <property type="protein sequence ID" value="CEG31508.1"/>
    <property type="molecule type" value="Genomic_DNA"/>
</dbReference>
<evidence type="ECO:0000313" key="10">
    <source>
        <dbReference type="Proteomes" id="UP000182110"/>
    </source>
</evidence>
<dbReference type="InterPro" id="IPR000834">
    <property type="entry name" value="Peptidase_M14"/>
</dbReference>
<dbReference type="PROSITE" id="PS52035">
    <property type="entry name" value="PEPTIDASE_M14"/>
    <property type="match status" value="1"/>
</dbReference>
<dbReference type="SUPFAM" id="SSF53187">
    <property type="entry name" value="Zn-dependent exopeptidases"/>
    <property type="match status" value="1"/>
</dbReference>
<dbReference type="Gene3D" id="3.40.630.10">
    <property type="entry name" value="Zn peptidases"/>
    <property type="match status" value="1"/>
</dbReference>
<evidence type="ECO:0000256" key="7">
    <source>
        <dbReference type="PROSITE-ProRule" id="PRU01379"/>
    </source>
</evidence>
<dbReference type="GO" id="GO:0004181">
    <property type="term" value="F:metallocarboxypeptidase activity"/>
    <property type="evidence" value="ECO:0007669"/>
    <property type="project" value="InterPro"/>
</dbReference>
<evidence type="ECO:0000256" key="1">
    <source>
        <dbReference type="ARBA" id="ARBA00001947"/>
    </source>
</evidence>
<comment type="caution">
    <text evidence="9">The sequence shown here is derived from an EMBL/GenBank/DDBJ whole genome shotgun (WGS) entry which is preliminary data.</text>
</comment>
<evidence type="ECO:0000256" key="2">
    <source>
        <dbReference type="ARBA" id="ARBA00005988"/>
    </source>
</evidence>
<name>A0AAN2TS18_9BACI</name>
<reference evidence="9 10" key="1">
    <citation type="journal article" date="2014" name="Genome Announc.">
        <title>Genome Sequence of Bacillus simplex Strain P558, Isolated from a Human Fecal Sample.</title>
        <authorList>
            <person name="Croce O."/>
            <person name="Hugon P."/>
            <person name="Lagier J.C."/>
            <person name="Bibi F."/>
            <person name="Robert C."/>
            <person name="Azhar E.I."/>
            <person name="Raoult D."/>
            <person name="Fournier P.E."/>
        </authorList>
    </citation>
    <scope>NUCLEOTIDE SEQUENCE [LARGE SCALE GENOMIC DNA]</scope>
    <source>
        <strain evidence="9 10">P558</strain>
    </source>
</reference>
<evidence type="ECO:0000256" key="5">
    <source>
        <dbReference type="ARBA" id="ARBA00022833"/>
    </source>
</evidence>
<dbReference type="AlphaFoldDB" id="A0AAN2TS18"/>
<keyword evidence="6" id="KW-0482">Metalloprotease</keyword>
<keyword evidence="10" id="KW-1185">Reference proteome</keyword>